<reference evidence="1" key="1">
    <citation type="submission" date="2014-12" db="EMBL/GenBank/DDBJ databases">
        <title>Insight into the proteome of Arion vulgaris.</title>
        <authorList>
            <person name="Aradska J."/>
            <person name="Bulat T."/>
            <person name="Smidak R."/>
            <person name="Sarate P."/>
            <person name="Gangsoo J."/>
            <person name="Sialana F."/>
            <person name="Bilban M."/>
            <person name="Lubec G."/>
        </authorList>
    </citation>
    <scope>NUCLEOTIDE SEQUENCE</scope>
    <source>
        <tissue evidence="1">Skin</tissue>
    </source>
</reference>
<organism evidence="1">
    <name type="scientific">Arion vulgaris</name>
    <dbReference type="NCBI Taxonomy" id="1028688"/>
    <lineage>
        <taxon>Eukaryota</taxon>
        <taxon>Metazoa</taxon>
        <taxon>Spiralia</taxon>
        <taxon>Lophotrochozoa</taxon>
        <taxon>Mollusca</taxon>
        <taxon>Gastropoda</taxon>
        <taxon>Heterobranchia</taxon>
        <taxon>Euthyneura</taxon>
        <taxon>Panpulmonata</taxon>
        <taxon>Eupulmonata</taxon>
        <taxon>Stylommatophora</taxon>
        <taxon>Helicina</taxon>
        <taxon>Arionoidea</taxon>
        <taxon>Arionidae</taxon>
        <taxon>Arion</taxon>
    </lineage>
</organism>
<dbReference type="EMBL" id="HACG01006237">
    <property type="protein sequence ID" value="CEK53102.1"/>
    <property type="molecule type" value="Transcribed_RNA"/>
</dbReference>
<gene>
    <name evidence="1" type="primary">ORF19078</name>
</gene>
<protein>
    <submittedName>
        <fullName evidence="1">Uncharacterized protein</fullName>
    </submittedName>
</protein>
<sequence length="53" mass="6302">MPYLLCVIVTSKVSRNESPIFYVYCHDDVFQYFISLFMEQHSVKVFSIFGLEM</sequence>
<evidence type="ECO:0000313" key="1">
    <source>
        <dbReference type="EMBL" id="CEK53102.1"/>
    </source>
</evidence>
<name>A0A0B6Y9T4_9EUPU</name>
<accession>A0A0B6Y9T4</accession>
<dbReference type="AlphaFoldDB" id="A0A0B6Y9T4"/>
<proteinExistence type="predicted"/>